<comment type="function">
    <text evidence="6">Also exhibits azoreductase activity. Catalyzes the reductive cleavage of the azo bond in aromatic azo compounds to the corresponding amines.</text>
</comment>
<name>A0A7C3PTM8_9CYAN</name>
<comment type="catalytic activity">
    <reaction evidence="6">
        <text>2 a quinone + NADH + H(+) = 2 a 1,4-benzosemiquinone + NAD(+)</text>
        <dbReference type="Rhea" id="RHEA:65952"/>
        <dbReference type="ChEBI" id="CHEBI:15378"/>
        <dbReference type="ChEBI" id="CHEBI:57540"/>
        <dbReference type="ChEBI" id="CHEBI:57945"/>
        <dbReference type="ChEBI" id="CHEBI:132124"/>
        <dbReference type="ChEBI" id="CHEBI:134225"/>
    </reaction>
</comment>
<feature type="binding site" evidence="6">
    <location>
        <position position="9"/>
    </location>
    <ligand>
        <name>FMN</name>
        <dbReference type="ChEBI" id="CHEBI:58210"/>
    </ligand>
</feature>
<dbReference type="AlphaFoldDB" id="A0A7C3PTM8"/>
<evidence type="ECO:0000259" key="7">
    <source>
        <dbReference type="Pfam" id="PF02525"/>
    </source>
</evidence>
<keyword evidence="4 6" id="KW-0520">NAD</keyword>
<feature type="binding site" evidence="6">
    <location>
        <begin position="95"/>
        <end position="98"/>
    </location>
    <ligand>
        <name>FMN</name>
        <dbReference type="ChEBI" id="CHEBI:58210"/>
    </ligand>
</feature>
<evidence type="ECO:0000256" key="1">
    <source>
        <dbReference type="ARBA" id="ARBA00022630"/>
    </source>
</evidence>
<evidence type="ECO:0000256" key="4">
    <source>
        <dbReference type="ARBA" id="ARBA00023027"/>
    </source>
</evidence>
<feature type="domain" description="Flavodoxin-like fold" evidence="7">
    <location>
        <begin position="1"/>
        <end position="200"/>
    </location>
</feature>
<evidence type="ECO:0000313" key="8">
    <source>
        <dbReference type="EMBL" id="HFN01198.1"/>
    </source>
</evidence>
<dbReference type="InterPro" id="IPR050104">
    <property type="entry name" value="FMN-dep_NADH:Q_OxRdtase_AzoR1"/>
</dbReference>
<dbReference type="GO" id="GO:0016652">
    <property type="term" value="F:oxidoreductase activity, acting on NAD(P)H as acceptor"/>
    <property type="evidence" value="ECO:0007669"/>
    <property type="project" value="UniProtKB-UniRule"/>
</dbReference>
<comment type="function">
    <text evidence="6">Quinone reductase that provides resistance to thiol-specific stress caused by electrophilic quinones.</text>
</comment>
<dbReference type="HAMAP" id="MF_01216">
    <property type="entry name" value="Azoreductase_type1"/>
    <property type="match status" value="1"/>
</dbReference>
<dbReference type="GO" id="GO:0010181">
    <property type="term" value="F:FMN binding"/>
    <property type="evidence" value="ECO:0007669"/>
    <property type="project" value="UniProtKB-UniRule"/>
</dbReference>
<dbReference type="Gene3D" id="3.40.50.360">
    <property type="match status" value="1"/>
</dbReference>
<dbReference type="InterPro" id="IPR029039">
    <property type="entry name" value="Flavoprotein-like_sf"/>
</dbReference>
<gene>
    <name evidence="6" type="primary">azoR</name>
    <name evidence="8" type="ORF">ENR64_26290</name>
</gene>
<comment type="subunit">
    <text evidence="6">Homodimer.</text>
</comment>
<comment type="cofactor">
    <cofactor evidence="6">
        <name>FMN</name>
        <dbReference type="ChEBI" id="CHEBI:58210"/>
    </cofactor>
    <text evidence="6">Binds 1 FMN per subunit.</text>
</comment>
<comment type="caution">
    <text evidence="6">Lacks conserved residue(s) required for the propagation of feature annotation.</text>
</comment>
<feature type="binding site" evidence="6">
    <location>
        <begin position="15"/>
        <end position="17"/>
    </location>
    <ligand>
        <name>FMN</name>
        <dbReference type="ChEBI" id="CHEBI:58210"/>
    </ligand>
</feature>
<dbReference type="PANTHER" id="PTHR43741">
    <property type="entry name" value="FMN-DEPENDENT NADH-AZOREDUCTASE 1"/>
    <property type="match status" value="1"/>
</dbReference>
<dbReference type="SUPFAM" id="SSF52218">
    <property type="entry name" value="Flavoproteins"/>
    <property type="match status" value="1"/>
</dbReference>
<keyword evidence="3 6" id="KW-0560">Oxidoreductase</keyword>
<keyword evidence="1 6" id="KW-0285">Flavoprotein</keyword>
<keyword evidence="2 6" id="KW-0288">FMN</keyword>
<comment type="similarity">
    <text evidence="6">Belongs to the azoreductase type 1 family.</text>
</comment>
<dbReference type="EMBL" id="DSRU01000383">
    <property type="protein sequence ID" value="HFN01198.1"/>
    <property type="molecule type" value="Genomic_DNA"/>
</dbReference>
<evidence type="ECO:0000256" key="2">
    <source>
        <dbReference type="ARBA" id="ARBA00022643"/>
    </source>
</evidence>
<dbReference type="EC" id="1.7.1.17" evidence="6"/>
<evidence type="ECO:0000256" key="5">
    <source>
        <dbReference type="ARBA" id="ARBA00048542"/>
    </source>
</evidence>
<evidence type="ECO:0000256" key="3">
    <source>
        <dbReference type="ARBA" id="ARBA00023002"/>
    </source>
</evidence>
<dbReference type="GO" id="GO:0016655">
    <property type="term" value="F:oxidoreductase activity, acting on NAD(P)H, quinone or similar compound as acceptor"/>
    <property type="evidence" value="ECO:0007669"/>
    <property type="project" value="InterPro"/>
</dbReference>
<dbReference type="EC" id="1.6.5.-" evidence="6"/>
<reference evidence="8" key="1">
    <citation type="journal article" date="2020" name="mSystems">
        <title>Genome- and Community-Level Interaction Insights into Carbon Utilization and Element Cycling Functions of Hydrothermarchaeota in Hydrothermal Sediment.</title>
        <authorList>
            <person name="Zhou Z."/>
            <person name="Liu Y."/>
            <person name="Xu W."/>
            <person name="Pan J."/>
            <person name="Luo Z.H."/>
            <person name="Li M."/>
        </authorList>
    </citation>
    <scope>NUCLEOTIDE SEQUENCE [LARGE SCALE GENOMIC DNA]</scope>
    <source>
        <strain evidence="8">SpSt-418</strain>
    </source>
</reference>
<evidence type="ECO:0000256" key="6">
    <source>
        <dbReference type="HAMAP-Rule" id="MF_01216"/>
    </source>
</evidence>
<comment type="caution">
    <text evidence="8">The sequence shown here is derived from an EMBL/GenBank/DDBJ whole genome shotgun (WGS) entry which is preliminary data.</text>
</comment>
<accession>A0A7C3PTM8</accession>
<dbReference type="InterPro" id="IPR003680">
    <property type="entry name" value="Flavodoxin_fold"/>
</dbReference>
<comment type="catalytic activity">
    <reaction evidence="5">
        <text>N,N-dimethyl-1,4-phenylenediamine + anthranilate + 2 NAD(+) = 2-(4-dimethylaminophenyl)diazenylbenzoate + 2 NADH + 2 H(+)</text>
        <dbReference type="Rhea" id="RHEA:55872"/>
        <dbReference type="ChEBI" id="CHEBI:15378"/>
        <dbReference type="ChEBI" id="CHEBI:15783"/>
        <dbReference type="ChEBI" id="CHEBI:16567"/>
        <dbReference type="ChEBI" id="CHEBI:57540"/>
        <dbReference type="ChEBI" id="CHEBI:57945"/>
        <dbReference type="ChEBI" id="CHEBI:71579"/>
        <dbReference type="EC" id="1.7.1.17"/>
    </reaction>
    <physiologicalReaction direction="right-to-left" evidence="5">
        <dbReference type="Rhea" id="RHEA:55874"/>
    </physiologicalReaction>
</comment>
<sequence>MKLLEVQSSVRLEQSVSRTLSQEFIQIWKNFHPNGRHKQRDVGMNPPAHPTELWTTANYIPPDSRTPEMETALIESEQLIEELLWADRLLLGVPMYNFGVPSTFKAYVDNIVRVNRTFTFDPASFIFEGLATDKKALVIAPSAGNFAPGTPMGSMNFCETYLRSILGFIGIEDITTIAVPNQFMPDETRHQEVEQARTKLKTIAATW</sequence>
<dbReference type="PANTHER" id="PTHR43741:SF2">
    <property type="entry name" value="FMN-DEPENDENT NADH:QUINONE OXIDOREDUCTASE"/>
    <property type="match status" value="1"/>
</dbReference>
<dbReference type="InterPro" id="IPR023048">
    <property type="entry name" value="NADH:quinone_OxRdtase_FMN_depd"/>
</dbReference>
<organism evidence="8">
    <name type="scientific">Oscillatoriales cyanobacterium SpSt-418</name>
    <dbReference type="NCBI Taxonomy" id="2282169"/>
    <lineage>
        <taxon>Bacteria</taxon>
        <taxon>Bacillati</taxon>
        <taxon>Cyanobacteriota</taxon>
        <taxon>Cyanophyceae</taxon>
        <taxon>Oscillatoriophycideae</taxon>
        <taxon>Oscillatoriales</taxon>
    </lineage>
</organism>
<protein>
    <recommendedName>
        <fullName evidence="6">FMN dependent NADH:quinone oxidoreductase</fullName>
        <ecNumber evidence="6">1.6.5.-</ecNumber>
    </recommendedName>
    <alternativeName>
        <fullName evidence="6">Azo-dye reductase</fullName>
    </alternativeName>
    <alternativeName>
        <fullName evidence="6">FMN-dependent NADH-azo compound oxidoreductase</fullName>
    </alternativeName>
    <alternativeName>
        <fullName evidence="6">FMN-dependent NADH-azoreductase</fullName>
        <ecNumber evidence="6">1.7.1.17</ecNumber>
    </alternativeName>
</protein>
<proteinExistence type="inferred from homology"/>
<dbReference type="GO" id="GO:0009055">
    <property type="term" value="F:electron transfer activity"/>
    <property type="evidence" value="ECO:0007669"/>
    <property type="project" value="UniProtKB-UniRule"/>
</dbReference>
<dbReference type="Pfam" id="PF02525">
    <property type="entry name" value="Flavodoxin_2"/>
    <property type="match status" value="1"/>
</dbReference>